<dbReference type="Pfam" id="PF00651">
    <property type="entry name" value="BTB"/>
    <property type="match status" value="1"/>
</dbReference>
<dbReference type="AlphaFoldDB" id="X8JGL2"/>
<name>X8JGL2_9AGAM</name>
<dbReference type="PROSITE" id="PS50097">
    <property type="entry name" value="BTB"/>
    <property type="match status" value="1"/>
</dbReference>
<dbReference type="OrthoDB" id="6359816at2759"/>
<accession>X8JGL2</accession>
<evidence type="ECO:0000313" key="2">
    <source>
        <dbReference type="EMBL" id="EUC62794.1"/>
    </source>
</evidence>
<feature type="domain" description="BTB" evidence="1">
    <location>
        <begin position="17"/>
        <end position="73"/>
    </location>
</feature>
<dbReference type="EMBL" id="JATN01000317">
    <property type="protein sequence ID" value="EUC62794.1"/>
    <property type="molecule type" value="Genomic_DNA"/>
</dbReference>
<evidence type="ECO:0000313" key="3">
    <source>
        <dbReference type="Proteomes" id="UP000030108"/>
    </source>
</evidence>
<evidence type="ECO:0000259" key="1">
    <source>
        <dbReference type="PROSITE" id="PS50097"/>
    </source>
</evidence>
<sequence length="332" mass="36924">MTADSIPTVNEGFTRGGDLTLRSTDGIQFSVHSILLSLASPVLSELFQNGNKNQVIQFSENAEVLALMLKFVYPTSTPAVSTMSLLNDGIRVANKYQIESMKTRLREQLVLVDSPVSVYSNPLGVLYIASTHGFTAEAGLAASLASEQCDFGKGDDLKKALDAAPIPAATALIKLTGIPLVKTRALMDVLYHFERSPMTLYTDSTLIGALLCRHCQGIYRRAKRQSAPEWQARWAHWIFEQVRDRPFAEWKAYFSHSNFNGSFYQPHMPASFCSYEYCEHVPTCECANRVNQSAAKFQAWADGVYGCLKSRLTFVAELEAQIHNPEPDPKRV</sequence>
<dbReference type="SUPFAM" id="SSF54695">
    <property type="entry name" value="POZ domain"/>
    <property type="match status" value="1"/>
</dbReference>
<dbReference type="InterPro" id="IPR011333">
    <property type="entry name" value="SKP1/BTB/POZ_sf"/>
</dbReference>
<proteinExistence type="predicted"/>
<dbReference type="Proteomes" id="UP000030108">
    <property type="component" value="Unassembled WGS sequence"/>
</dbReference>
<dbReference type="Gene3D" id="3.30.710.10">
    <property type="entry name" value="Potassium Channel Kv1.1, Chain A"/>
    <property type="match status" value="1"/>
</dbReference>
<protein>
    <submittedName>
        <fullName evidence="2">BTB/POZ domain protein</fullName>
    </submittedName>
</protein>
<dbReference type="SMART" id="SM00225">
    <property type="entry name" value="BTB"/>
    <property type="match status" value="1"/>
</dbReference>
<comment type="caution">
    <text evidence="2">The sequence shown here is derived from an EMBL/GenBank/DDBJ whole genome shotgun (WGS) entry which is preliminary data.</text>
</comment>
<reference evidence="3" key="1">
    <citation type="journal article" date="2014" name="Genome Announc.">
        <title>Draft genome sequence of the plant-pathogenic soil fungus Rhizoctonia solani anastomosis group 3 strain Rhs1AP.</title>
        <authorList>
            <person name="Cubeta M.A."/>
            <person name="Thomas E."/>
            <person name="Dean R.A."/>
            <person name="Jabaji S."/>
            <person name="Neate S.M."/>
            <person name="Tavantzis S."/>
            <person name="Toda T."/>
            <person name="Vilgalys R."/>
            <person name="Bharathan N."/>
            <person name="Fedorova-Abrams N."/>
            <person name="Pakala S.B."/>
            <person name="Pakala S.M."/>
            <person name="Zafar N."/>
            <person name="Joardar V."/>
            <person name="Losada L."/>
            <person name="Nierman W.C."/>
        </authorList>
    </citation>
    <scope>NUCLEOTIDE SEQUENCE [LARGE SCALE GENOMIC DNA]</scope>
    <source>
        <strain evidence="3">AG-3</strain>
    </source>
</reference>
<dbReference type="InterPro" id="IPR000210">
    <property type="entry name" value="BTB/POZ_dom"/>
</dbReference>
<organism evidence="2 3">
    <name type="scientific">Rhizoctonia solani AG-3 Rhs1AP</name>
    <dbReference type="NCBI Taxonomy" id="1086054"/>
    <lineage>
        <taxon>Eukaryota</taxon>
        <taxon>Fungi</taxon>
        <taxon>Dikarya</taxon>
        <taxon>Basidiomycota</taxon>
        <taxon>Agaricomycotina</taxon>
        <taxon>Agaricomycetes</taxon>
        <taxon>Cantharellales</taxon>
        <taxon>Ceratobasidiaceae</taxon>
        <taxon>Rhizoctonia</taxon>
    </lineage>
</organism>
<gene>
    <name evidence="2" type="ORF">RSOL_455410</name>
</gene>